<organism evidence="3 4">
    <name type="scientific">Rahnella variigena</name>
    <dbReference type="NCBI Taxonomy" id="574964"/>
    <lineage>
        <taxon>Bacteria</taxon>
        <taxon>Pseudomonadati</taxon>
        <taxon>Pseudomonadota</taxon>
        <taxon>Gammaproteobacteria</taxon>
        <taxon>Enterobacterales</taxon>
        <taxon>Yersiniaceae</taxon>
        <taxon>Rahnella</taxon>
    </lineage>
</organism>
<dbReference type="InterPro" id="IPR050263">
    <property type="entry name" value="Bact_Fimbrial_Adh_Pro"/>
</dbReference>
<dbReference type="InterPro" id="IPR008966">
    <property type="entry name" value="Adhesion_dom_sf"/>
</dbReference>
<keyword evidence="1" id="KW-0732">Signal</keyword>
<reference evidence="3 4" key="1">
    <citation type="submission" date="2017-08" db="EMBL/GenBank/DDBJ databases">
        <title>Comparative genomics of bacteria isolated from necrotic lesions of AOD affected trees.</title>
        <authorList>
            <person name="Doonan J."/>
            <person name="Denman S."/>
            <person name="Mcdonald J.E."/>
        </authorList>
    </citation>
    <scope>NUCLEOTIDE SEQUENCE [LARGE SCALE GENOMIC DNA]</scope>
    <source>
        <strain evidence="3 4">CIP 105588</strain>
    </source>
</reference>
<gene>
    <name evidence="3" type="ORF">CKQ54_18630</name>
</gene>
<dbReference type="Pfam" id="PF00419">
    <property type="entry name" value="Fimbrial"/>
    <property type="match status" value="1"/>
</dbReference>
<evidence type="ECO:0000313" key="3">
    <source>
        <dbReference type="EMBL" id="RKF70271.1"/>
    </source>
</evidence>
<accession>A0ABX9PYX8</accession>
<proteinExistence type="predicted"/>
<feature type="chain" id="PRO_5045738187" evidence="1">
    <location>
        <begin position="38"/>
        <end position="180"/>
    </location>
</feature>
<dbReference type="Gene3D" id="2.60.40.1090">
    <property type="entry name" value="Fimbrial-type adhesion domain"/>
    <property type="match status" value="1"/>
</dbReference>
<feature type="signal peptide" evidence="1">
    <location>
        <begin position="1"/>
        <end position="37"/>
    </location>
</feature>
<evidence type="ECO:0000256" key="1">
    <source>
        <dbReference type="SAM" id="SignalP"/>
    </source>
</evidence>
<dbReference type="PANTHER" id="PTHR33420:SF33">
    <property type="entry name" value="MINOR FIMBRIAL SUBUNIT"/>
    <property type="match status" value="1"/>
</dbReference>
<dbReference type="SUPFAM" id="SSF49401">
    <property type="entry name" value="Bacterial adhesins"/>
    <property type="match status" value="1"/>
</dbReference>
<feature type="domain" description="Fimbrial-type adhesion" evidence="2">
    <location>
        <begin position="46"/>
        <end position="179"/>
    </location>
</feature>
<dbReference type="Proteomes" id="UP000284853">
    <property type="component" value="Unassembled WGS sequence"/>
</dbReference>
<sequence>MTEAIRVKNKVYGGCGRSLALALLLSGAGVQLTSAHAAATGDSNDISFHGTLRIHPCHINNDRDVNIHFDNVGIHKVDGVRYQQAIAWQLICDDVDPAWRLTLAVNGSATSFDRSALATNIRGLGIQIKQNGQPMEINRPLDILYQHPPTLEAVPVKDPGIDELGEGTFSATATLLAEYL</sequence>
<name>A0ABX9PYX8_9GAMM</name>
<dbReference type="PANTHER" id="PTHR33420">
    <property type="entry name" value="FIMBRIAL SUBUNIT ELFA-RELATED"/>
    <property type="match status" value="1"/>
</dbReference>
<dbReference type="InterPro" id="IPR036937">
    <property type="entry name" value="Adhesion_dom_fimbrial_sf"/>
</dbReference>
<comment type="caution">
    <text evidence="3">The sequence shown here is derived from an EMBL/GenBank/DDBJ whole genome shotgun (WGS) entry which is preliminary data.</text>
</comment>
<dbReference type="InterPro" id="IPR000259">
    <property type="entry name" value="Adhesion_dom_fimbrial"/>
</dbReference>
<keyword evidence="4" id="KW-1185">Reference proteome</keyword>
<protein>
    <submittedName>
        <fullName evidence="3">Pilus assembly protein</fullName>
    </submittedName>
</protein>
<evidence type="ECO:0000313" key="4">
    <source>
        <dbReference type="Proteomes" id="UP000284853"/>
    </source>
</evidence>
<evidence type="ECO:0000259" key="2">
    <source>
        <dbReference type="Pfam" id="PF00419"/>
    </source>
</evidence>
<dbReference type="EMBL" id="NSDJ01000001">
    <property type="protein sequence ID" value="RKF70271.1"/>
    <property type="molecule type" value="Genomic_DNA"/>
</dbReference>